<name>A0A1G2L506_9BACT</name>
<keyword evidence="3 5" id="KW-1278">Translocase</keyword>
<dbReference type="InterPro" id="IPR014029">
    <property type="entry name" value="NADH_UbQ_OxRdtase_49kDa_CS"/>
</dbReference>
<comment type="caution">
    <text evidence="7">The sequence shown here is derived from an EMBL/GenBank/DDBJ whole genome shotgun (WGS) entry which is preliminary data.</text>
</comment>
<dbReference type="GO" id="GO:0016651">
    <property type="term" value="F:oxidoreductase activity, acting on NAD(P)H"/>
    <property type="evidence" value="ECO:0007669"/>
    <property type="project" value="InterPro"/>
</dbReference>
<evidence type="ECO:0000256" key="2">
    <source>
        <dbReference type="ARBA" id="ARBA00022448"/>
    </source>
</evidence>
<dbReference type="InterPro" id="IPR001135">
    <property type="entry name" value="NADH_Q_OxRdtase_suD"/>
</dbReference>
<dbReference type="Proteomes" id="UP000177982">
    <property type="component" value="Unassembled WGS sequence"/>
</dbReference>
<evidence type="ECO:0000256" key="3">
    <source>
        <dbReference type="ARBA" id="ARBA00022967"/>
    </source>
</evidence>
<sequence length="322" mass="36629">MEQEAKRTKINFGPQHPSTHGVLNLLVEVEGDTVYSAEPHIGFLHRGFEKLAEERRYIQFLPALEKGDYVAAFAWDDLYMALLEKALGIEIPRRAAAIRTMMNEVQRIVSHLLWLAAFGQDLGQPTVFLWSFREREPFINLFEEVTGGRLHYYYSRPGGLKRDVSRDYLDRVIAAVAKFEERLSELEAMTTKNIIFQKRTKGVGILSKEDAMHCGVTGPVLRASGVGEDIRKSDPFLMYPHLDLKVITRNEGDAFARTEVRIEEMKESARLVKFLARTIPEGPVMAGPYSETASEKWPDSMSMASMLKVFGLSIPQGEWFLR</sequence>
<evidence type="ECO:0000313" key="8">
    <source>
        <dbReference type="Proteomes" id="UP000177982"/>
    </source>
</evidence>
<dbReference type="AlphaFoldDB" id="A0A1G2L506"/>
<dbReference type="PANTHER" id="PTHR11993:SF10">
    <property type="entry name" value="NADH DEHYDROGENASE [UBIQUINONE] IRON-SULFUR PROTEIN 2, MITOCHONDRIAL"/>
    <property type="match status" value="1"/>
</dbReference>
<dbReference type="PANTHER" id="PTHR11993">
    <property type="entry name" value="NADH-UBIQUINONE OXIDOREDUCTASE 49 KDA SUBUNIT"/>
    <property type="match status" value="1"/>
</dbReference>
<protein>
    <recommendedName>
        <fullName evidence="6">NADH-quinone oxidoreductase subunit D domain-containing protein</fullName>
    </recommendedName>
</protein>
<dbReference type="PROSITE" id="PS00535">
    <property type="entry name" value="COMPLEX1_49K"/>
    <property type="match status" value="1"/>
</dbReference>
<dbReference type="SUPFAM" id="SSF56762">
    <property type="entry name" value="HydB/Nqo4-like"/>
    <property type="match status" value="1"/>
</dbReference>
<dbReference type="GO" id="GO:0051287">
    <property type="term" value="F:NAD binding"/>
    <property type="evidence" value="ECO:0007669"/>
    <property type="project" value="InterPro"/>
</dbReference>
<feature type="non-terminal residue" evidence="7">
    <location>
        <position position="322"/>
    </location>
</feature>
<evidence type="ECO:0000256" key="1">
    <source>
        <dbReference type="ARBA" id="ARBA00005769"/>
    </source>
</evidence>
<evidence type="ECO:0000256" key="5">
    <source>
        <dbReference type="RuleBase" id="RU003685"/>
    </source>
</evidence>
<evidence type="ECO:0000259" key="6">
    <source>
        <dbReference type="Pfam" id="PF00346"/>
    </source>
</evidence>
<proteinExistence type="inferred from homology"/>
<dbReference type="GO" id="GO:0048038">
    <property type="term" value="F:quinone binding"/>
    <property type="evidence" value="ECO:0007669"/>
    <property type="project" value="InterPro"/>
</dbReference>
<dbReference type="EMBL" id="MHQO01000042">
    <property type="protein sequence ID" value="OHA05852.1"/>
    <property type="molecule type" value="Genomic_DNA"/>
</dbReference>
<dbReference type="Gene3D" id="1.10.645.10">
    <property type="entry name" value="Cytochrome-c3 Hydrogenase, chain B"/>
    <property type="match status" value="1"/>
</dbReference>
<reference evidence="7 8" key="1">
    <citation type="journal article" date="2016" name="Nat. Commun.">
        <title>Thousands of microbial genomes shed light on interconnected biogeochemical processes in an aquifer system.</title>
        <authorList>
            <person name="Anantharaman K."/>
            <person name="Brown C.T."/>
            <person name="Hug L.A."/>
            <person name="Sharon I."/>
            <person name="Castelle C.J."/>
            <person name="Probst A.J."/>
            <person name="Thomas B.C."/>
            <person name="Singh A."/>
            <person name="Wilkins M.J."/>
            <person name="Karaoz U."/>
            <person name="Brodie E.L."/>
            <person name="Williams K.H."/>
            <person name="Hubbard S.S."/>
            <person name="Banfield J.F."/>
        </authorList>
    </citation>
    <scope>NUCLEOTIDE SEQUENCE [LARGE SCALE GENOMIC DNA]</scope>
</reference>
<dbReference type="InterPro" id="IPR029014">
    <property type="entry name" value="NiFe-Hase_large"/>
</dbReference>
<dbReference type="InterPro" id="IPR022885">
    <property type="entry name" value="NDH1_su_D/H"/>
</dbReference>
<keyword evidence="2 5" id="KW-0813">Transport</keyword>
<dbReference type="Pfam" id="PF00346">
    <property type="entry name" value="Complex1_49kDa"/>
    <property type="match status" value="1"/>
</dbReference>
<evidence type="ECO:0000313" key="7">
    <source>
        <dbReference type="EMBL" id="OHA05852.1"/>
    </source>
</evidence>
<feature type="domain" description="NADH-quinone oxidoreductase subunit D" evidence="6">
    <location>
        <begin position="121"/>
        <end position="318"/>
    </location>
</feature>
<keyword evidence="4 5" id="KW-0520">NAD</keyword>
<gene>
    <name evidence="7" type="ORF">A2934_05010</name>
</gene>
<accession>A0A1G2L506</accession>
<organism evidence="7 8">
    <name type="scientific">Candidatus Sungbacteria bacterium RIFCSPLOWO2_01_FULL_47_10</name>
    <dbReference type="NCBI Taxonomy" id="1802276"/>
    <lineage>
        <taxon>Bacteria</taxon>
        <taxon>Candidatus Sungiibacteriota</taxon>
    </lineage>
</organism>
<evidence type="ECO:0000256" key="4">
    <source>
        <dbReference type="ARBA" id="ARBA00023027"/>
    </source>
</evidence>
<comment type="similarity">
    <text evidence="1 5">Belongs to the complex I 49 kDa subunit family.</text>
</comment>